<reference evidence="4 5" key="1">
    <citation type="submission" date="2018-05" db="EMBL/GenBank/DDBJ databases">
        <title>Genomic Encyclopedia of Type Strains, Phase IV (KMG-IV): sequencing the most valuable type-strain genomes for metagenomic binning, comparative biology and taxonomic classification.</title>
        <authorList>
            <person name="Goeker M."/>
        </authorList>
    </citation>
    <scope>NUCLEOTIDE SEQUENCE [LARGE SCALE GENOMIC DNA]</scope>
    <source>
        <strain evidence="4 5">DSM 25134</strain>
    </source>
</reference>
<dbReference type="RefSeq" id="WP_158527778.1">
    <property type="nucleotide sequence ID" value="NZ_QJKC01000031.1"/>
</dbReference>
<evidence type="ECO:0000313" key="5">
    <source>
        <dbReference type="Proteomes" id="UP000248395"/>
    </source>
</evidence>
<accession>A0A318IWI2</accession>
<dbReference type="Proteomes" id="UP000248395">
    <property type="component" value="Unassembled WGS sequence"/>
</dbReference>
<dbReference type="GO" id="GO:0000160">
    <property type="term" value="P:phosphorelay signal transduction system"/>
    <property type="evidence" value="ECO:0007669"/>
    <property type="project" value="UniProtKB-KW"/>
</dbReference>
<dbReference type="InterPro" id="IPR036641">
    <property type="entry name" value="HPT_dom_sf"/>
</dbReference>
<organism evidence="4 5">
    <name type="scientific">Aquitalea magnusonii</name>
    <dbReference type="NCBI Taxonomy" id="332411"/>
    <lineage>
        <taxon>Bacteria</taxon>
        <taxon>Pseudomonadati</taxon>
        <taxon>Pseudomonadota</taxon>
        <taxon>Betaproteobacteria</taxon>
        <taxon>Neisseriales</taxon>
        <taxon>Chromobacteriaceae</taxon>
        <taxon>Aquitalea</taxon>
    </lineage>
</organism>
<keyword evidence="2" id="KW-0597">Phosphoprotein</keyword>
<evidence type="ECO:0000313" key="4">
    <source>
        <dbReference type="EMBL" id="PXX38890.1"/>
    </source>
</evidence>
<evidence type="ECO:0000256" key="2">
    <source>
        <dbReference type="PROSITE-ProRule" id="PRU00110"/>
    </source>
</evidence>
<dbReference type="InterPro" id="IPR008207">
    <property type="entry name" value="Sig_transdc_His_kin_Hpt_dom"/>
</dbReference>
<dbReference type="GO" id="GO:0004672">
    <property type="term" value="F:protein kinase activity"/>
    <property type="evidence" value="ECO:0007669"/>
    <property type="project" value="UniProtKB-ARBA"/>
</dbReference>
<dbReference type="AlphaFoldDB" id="A0A318IWI2"/>
<evidence type="ECO:0000256" key="1">
    <source>
        <dbReference type="ARBA" id="ARBA00023012"/>
    </source>
</evidence>
<gene>
    <name evidence="4" type="ORF">DFR38_13138</name>
</gene>
<sequence length="306" mass="32710">MRSATSTLPGQPRRASPQRQSMIATCLPQLLATVHEACRPAAEQHGLAWQLDTDAALAPALLLHPLALPQLLQQLLAATIRYTRSGGILLRTQLLAQQQLFQIIAIEIMHAGRPDDGPAAALAALLQQPDRACKAAQPPAGWHSIRRLARLSAARLQVAPGSEAGCQLIVQLRAEVVEAGQPDHAVPASLPVLDPRVLRMLYQDDWPQQRALLQAFLRDKQADLHALLQAWHSGDLQALGLLAHRIKGASRNVGACALAQAAAQVEQAARGQLHAGLPGLLRALEQALQSFASALQEAPDGPLIDA</sequence>
<evidence type="ECO:0000259" key="3">
    <source>
        <dbReference type="PROSITE" id="PS50894"/>
    </source>
</evidence>
<dbReference type="SUPFAM" id="SSF47226">
    <property type="entry name" value="Histidine-containing phosphotransfer domain, HPT domain"/>
    <property type="match status" value="1"/>
</dbReference>
<feature type="modified residue" description="Phosphohistidine" evidence="2">
    <location>
        <position position="244"/>
    </location>
</feature>
<dbReference type="Pfam" id="PF01627">
    <property type="entry name" value="Hpt"/>
    <property type="match status" value="1"/>
</dbReference>
<dbReference type="PROSITE" id="PS50894">
    <property type="entry name" value="HPT"/>
    <property type="match status" value="1"/>
</dbReference>
<keyword evidence="5" id="KW-1185">Reference proteome</keyword>
<comment type="caution">
    <text evidence="4">The sequence shown here is derived from an EMBL/GenBank/DDBJ whole genome shotgun (WGS) entry which is preliminary data.</text>
</comment>
<keyword evidence="1" id="KW-0902">Two-component regulatory system</keyword>
<dbReference type="Gene3D" id="1.20.120.160">
    <property type="entry name" value="HPT domain"/>
    <property type="match status" value="1"/>
</dbReference>
<dbReference type="EMBL" id="QJKC01000031">
    <property type="protein sequence ID" value="PXX38890.1"/>
    <property type="molecule type" value="Genomic_DNA"/>
</dbReference>
<protein>
    <submittedName>
        <fullName evidence="4">Hpt domain-containing protein</fullName>
    </submittedName>
</protein>
<feature type="domain" description="HPt" evidence="3">
    <location>
        <begin position="205"/>
        <end position="298"/>
    </location>
</feature>
<proteinExistence type="predicted"/>
<name>A0A318IWI2_9NEIS</name>
<dbReference type="OrthoDB" id="8596379at2"/>